<feature type="transmembrane region" description="Helical" evidence="6">
    <location>
        <begin position="58"/>
        <end position="77"/>
    </location>
</feature>
<feature type="transmembrane region" description="Helical" evidence="6">
    <location>
        <begin position="993"/>
        <end position="1013"/>
    </location>
</feature>
<organism evidence="9 10">
    <name type="scientific">Sus scrofa</name>
    <name type="common">Pig</name>
    <dbReference type="NCBI Taxonomy" id="9823"/>
    <lineage>
        <taxon>Eukaryota</taxon>
        <taxon>Metazoa</taxon>
        <taxon>Chordata</taxon>
        <taxon>Craniata</taxon>
        <taxon>Vertebrata</taxon>
        <taxon>Euteleostomi</taxon>
        <taxon>Mammalia</taxon>
        <taxon>Eutheria</taxon>
        <taxon>Laurasiatheria</taxon>
        <taxon>Artiodactyla</taxon>
        <taxon>Suina</taxon>
        <taxon>Suidae</taxon>
        <taxon>Sus</taxon>
    </lineage>
</organism>
<feature type="compositionally biased region" description="Basic and acidic residues" evidence="7">
    <location>
        <begin position="466"/>
        <end position="478"/>
    </location>
</feature>
<feature type="compositionally biased region" description="Basic and acidic residues" evidence="7">
    <location>
        <begin position="511"/>
        <end position="520"/>
    </location>
</feature>
<feature type="region of interest" description="Disordered" evidence="7">
    <location>
        <begin position="344"/>
        <end position="688"/>
    </location>
</feature>
<sequence>MGSQTLQILRQGVWAALSGGWYYDPHQATFVNALHLYLWLFLLGLPFTLYMALPSSMIIVAVYCPVIAAVFIVLKMVNYRLHRALDAGEIVDRNANEFTDQGGKAEQGNCSTRRKDSNGPSDPGGGIEMSEFIREATPPVGCSSRNSYAGLDPSNQIGSGSSRLGTAATIKGDTDTAKTSDDISLSLGQSSSLCKEGSEEQDLAADQKLFRLVSNDSFVSIQPSLSSCGQDLPRDLSDKVSLPSHSHHHHVDQSLSSACDTEVASLVPLHSHSYRKDHRPRGVPRTSSSAVAFPDSSLNDFPLYQQRRGLDPVSELESSKPHSGSKESLVENSCLSGDFQLIGELKNSNSQPPPRSGKSKPLKADKSMDSLRSLSTRSSGSTESYCSGTDRDTHSTVSSYKSEQTSSTHIESILSEHEESPKVGKKSGQKKECCADPEDKSSCASDKRTSSEKTALEASTNSGAQEAKDSNTSDEPHNQKGLSTSASEEANKNPHANEFTPQGDIPLGKTAENKEEESDKSAVSADSKAVKEVGGKQKEGDVRPKSSSLIHRTASAHKSGRKRTGKKRASSFDSSRHRDYVSFRGVSGTKPHSAIFCHDEDSSDQSDLSRTSSVQSAHQFSSDSSSSTTSHSCQSPEGRYSALKTKHAPKERGTDSEHAHKAHLGPEGTGKKRTARRTSSPNSAKTRARVLSLDSGTVACLNDSSRLMAPESIKPLTTSKSDLEAKEGEVLDELSLLGRASQLETVTRSRNSLPSQVAFPEGEEQDTVSGGKFSSTLYETGGCDMSLVNFEPAARRASNICDTDSHVSSSTSVRFYPHDVLSLPQIRLNRLLTIDTDLLEQQDIDLSPDLAATYGPTEEAAQKVKHYYRFWILPQLWIGINFDRLTLLALFDRNREILENVLAVILAILVAFLGSILLIQGFFRDIWVFQFCLVIASCQYSLLKSVQPDSSSPRHGHNRIIAYSRPVYFCLCCGLIWLLDYGSRNLTTTKFKLYGITFTNPLVLISARDLVIATTSLLAAIYSFICSIVAVALLYGLCYGALKDSWDGQHIPVLFSIFCGLLVAVSYHLSRQSSDPSVLFSLVQSKIFPKTEEKNPEDPLSEVKDPLPEKLRNSVSERLQSDLVVCIVIGVLYFAIHVSTVFTVLQPALKYVLYALVGFVGFVTHYVLPQVRKQLPWHCFSHPLLKTVEYNQYEVRNAATMMWFEKLHVWLLFVEKNIIYPLIVLNELSNSAETIASPKKLDAELGALMITIAGLKLLRSSFSSPTYQYVTVIFTVLFFKIDYEAFSETMLLDLFFMSILFNKLWELLYKLQFVYTYIAPWQITWGSAFHAFAQPFAVPHSAMLFVQAAVSAFFSTPLNPFLGSAIFITSYVRPVKFWERDYNTKRVDHSNTRLASQLDRNPGSDDNNLNSIFYEHLTRSLQHSLCGDLLLGRWGNYSTGDCFILASDYLNALVHLIEIGNGLVTFQLRGLEFRGTYCQQREVEAITEGVEEDEGFCCCEPGHIPHMLSFNAAFSQRWLAWEVIVTKYILEGYSITDNSAASMLQVFDLRKVLTTYYVKGIIYYVTTSSKLEEWLANETMQEGLRLCADRNYVDVDPTFNPNIDEDYDHRLAGISRESFCVIYLNWIEYCSSRRAKPLDVDKDSSLVTLCYGLCVLGRRALGTASHHMSSNLESFLYGLHALFKGDFRISSIRDEWIFADMELLRKVVVPGIRMSIKLHQDHFTSPDEYDDPTVLYEAIVSHEKNLVIAHEGDPAWRSAVLANSPSLLALRHVMDDGTNEYKIIMLNRRHLSFRVIKVNKECVRGLWAGQQQELVFLRNRNPERGSIQNAKQALRNMINSSCDQPIGYPIFVSPLTTSYSDSHEQLKEILGGPISLGNIRNFIVSTWHRLRKGCGAGCNSGGNIEDSDTGGGTSCTSNNATTANDAHSNVSQGGTGNPGQGSSGAGLHPPVTSFPPTLGTSHSSHSVQSGLVRQSPARASVASQSSYCYSSRHSSLRMSTTGFVPCRRSSTSQISLRNLPSSIQSRLSMVNQMEPSSQSGMACVQHGLPSSSSSSQSIPACKHHTLVGFLGTDGGQSSISDTQPGNTLSPANNSHAKKGEVIYRVQIVDPSQILDGINLSKRKELQWPDEGIRLKAGRNSWKDWSPQEGMEGHVIHRWVPCSRDPGTRSHIDKTVLLVQIEDKYVTVIETGVLELGAEV</sequence>
<keyword evidence="3 6" id="KW-0812">Transmembrane</keyword>
<reference evidence="9" key="1">
    <citation type="submission" date="2025-08" db="UniProtKB">
        <authorList>
            <consortium name="Ensembl"/>
        </authorList>
    </citation>
    <scope>IDENTIFICATION</scope>
</reference>
<evidence type="ECO:0000313" key="9">
    <source>
        <dbReference type="Ensembl" id="ENSSSCP00060027746.1"/>
    </source>
</evidence>
<evidence type="ECO:0000256" key="1">
    <source>
        <dbReference type="ARBA" id="ARBA00004141"/>
    </source>
</evidence>
<evidence type="ECO:0000313" key="10">
    <source>
        <dbReference type="Proteomes" id="UP000694723"/>
    </source>
</evidence>
<evidence type="ECO:0000259" key="8">
    <source>
        <dbReference type="Pfam" id="PF05041"/>
    </source>
</evidence>
<feature type="transmembrane region" description="Helical" evidence="6">
    <location>
        <begin position="1151"/>
        <end position="1168"/>
    </location>
</feature>
<feature type="compositionally biased region" description="Basic and acidic residues" evidence="7">
    <location>
        <begin position="528"/>
        <end position="544"/>
    </location>
</feature>
<proteinExistence type="inferred from homology"/>
<dbReference type="Pfam" id="PF05041">
    <property type="entry name" value="Pecanex_C"/>
    <property type="match status" value="1"/>
</dbReference>
<feature type="transmembrane region" description="Helical" evidence="6">
    <location>
        <begin position="1019"/>
        <end position="1039"/>
    </location>
</feature>
<evidence type="ECO:0000256" key="6">
    <source>
        <dbReference type="RuleBase" id="RU367089"/>
    </source>
</evidence>
<dbReference type="Proteomes" id="UP000694723">
    <property type="component" value="Unplaced"/>
</dbReference>
<accession>A0A8D2BLM9</accession>
<evidence type="ECO:0000256" key="7">
    <source>
        <dbReference type="SAM" id="MobiDB-lite"/>
    </source>
</evidence>
<evidence type="ECO:0000256" key="2">
    <source>
        <dbReference type="ARBA" id="ARBA00010170"/>
    </source>
</evidence>
<dbReference type="Ensembl" id="ENSSSCT00060064803.1">
    <property type="protein sequence ID" value="ENSSSCP00060027746.1"/>
    <property type="gene ID" value="ENSSSCG00060047733.1"/>
</dbReference>
<feature type="transmembrane region" description="Helical" evidence="6">
    <location>
        <begin position="1051"/>
        <end position="1069"/>
    </location>
</feature>
<evidence type="ECO:0000256" key="3">
    <source>
        <dbReference type="ARBA" id="ARBA00022692"/>
    </source>
</evidence>
<dbReference type="PANTHER" id="PTHR12372:SF2">
    <property type="entry name" value="PECANEX-LIKE PROTEIN 1"/>
    <property type="match status" value="1"/>
</dbReference>
<feature type="compositionally biased region" description="Gly residues" evidence="7">
    <location>
        <begin position="1933"/>
        <end position="1944"/>
    </location>
</feature>
<feature type="domain" description="Pecanex C-terminal" evidence="8">
    <location>
        <begin position="1639"/>
        <end position="1865"/>
    </location>
</feature>
<feature type="compositionally biased region" description="Polar residues" evidence="7">
    <location>
        <begin position="1954"/>
        <end position="1972"/>
    </location>
</feature>
<feature type="region of interest" description="Disordered" evidence="7">
    <location>
        <begin position="1923"/>
        <end position="1978"/>
    </location>
</feature>
<feature type="transmembrane region" description="Helical" evidence="6">
    <location>
        <begin position="963"/>
        <end position="981"/>
    </location>
</feature>
<feature type="compositionally biased region" description="Low complexity" evidence="7">
    <location>
        <begin position="605"/>
        <end position="635"/>
    </location>
</feature>
<feature type="region of interest" description="Disordered" evidence="7">
    <location>
        <begin position="98"/>
        <end position="163"/>
    </location>
</feature>
<feature type="region of interest" description="Disordered" evidence="7">
    <location>
        <begin position="270"/>
        <end position="294"/>
    </location>
</feature>
<keyword evidence="4 6" id="KW-1133">Transmembrane helix</keyword>
<evidence type="ECO:0000256" key="4">
    <source>
        <dbReference type="ARBA" id="ARBA00022989"/>
    </source>
</evidence>
<feature type="compositionally biased region" description="Basic residues" evidence="7">
    <location>
        <begin position="272"/>
        <end position="282"/>
    </location>
</feature>
<name>A0A8D2BLM9_PIG</name>
<feature type="transmembrane region" description="Helical" evidence="6">
    <location>
        <begin position="1122"/>
        <end position="1144"/>
    </location>
</feature>
<feature type="compositionally biased region" description="Polar residues" evidence="7">
    <location>
        <begin position="143"/>
        <end position="163"/>
    </location>
</feature>
<comment type="subcellular location">
    <subcellularLocation>
        <location evidence="1 6">Membrane</location>
        <topology evidence="1 6">Multi-pass membrane protein</topology>
    </subcellularLocation>
</comment>
<feature type="region of interest" description="Disordered" evidence="7">
    <location>
        <begin position="228"/>
        <end position="257"/>
    </location>
</feature>
<protein>
    <recommendedName>
        <fullName evidence="6">Pecanex-like protein</fullName>
    </recommendedName>
</protein>
<keyword evidence="5 6" id="KW-0472">Membrane</keyword>
<feature type="transmembrane region" description="Helical" evidence="6">
    <location>
        <begin position="897"/>
        <end position="919"/>
    </location>
</feature>
<dbReference type="GO" id="GO:0016020">
    <property type="term" value="C:membrane"/>
    <property type="evidence" value="ECO:0007669"/>
    <property type="project" value="UniProtKB-SubCell"/>
</dbReference>
<dbReference type="InterPro" id="IPR039797">
    <property type="entry name" value="Pecanex"/>
</dbReference>
<feature type="region of interest" description="Disordered" evidence="7">
    <location>
        <begin position="311"/>
        <end position="331"/>
    </location>
</feature>
<feature type="compositionally biased region" description="Basic and acidic residues" evidence="7">
    <location>
        <begin position="429"/>
        <end position="455"/>
    </location>
</feature>
<feature type="transmembrane region" description="Helical" evidence="6">
    <location>
        <begin position="34"/>
        <end position="52"/>
    </location>
</feature>
<dbReference type="PANTHER" id="PTHR12372">
    <property type="entry name" value="PECANEX"/>
    <property type="match status" value="1"/>
</dbReference>
<comment type="similarity">
    <text evidence="2 6">Belongs to the pecanex family.</text>
</comment>
<feature type="compositionally biased region" description="Low complexity" evidence="7">
    <location>
        <begin position="370"/>
        <end position="388"/>
    </location>
</feature>
<feature type="compositionally biased region" description="Basic residues" evidence="7">
    <location>
        <begin position="554"/>
        <end position="569"/>
    </location>
</feature>
<evidence type="ECO:0000256" key="5">
    <source>
        <dbReference type="ARBA" id="ARBA00023136"/>
    </source>
</evidence>
<feature type="compositionally biased region" description="Basic and acidic residues" evidence="7">
    <location>
        <begin position="648"/>
        <end position="659"/>
    </location>
</feature>
<feature type="compositionally biased region" description="Basic and acidic residues" evidence="7">
    <location>
        <begin position="317"/>
        <end position="329"/>
    </location>
</feature>
<feature type="compositionally biased region" description="Polar residues" evidence="7">
    <location>
        <begin position="395"/>
        <end position="404"/>
    </location>
</feature>
<dbReference type="InterPro" id="IPR007735">
    <property type="entry name" value="Pecanex_C"/>
</dbReference>